<protein>
    <submittedName>
        <fullName evidence="3">Uncharacterized protein</fullName>
    </submittedName>
</protein>
<evidence type="ECO:0000313" key="4">
    <source>
        <dbReference type="Proteomes" id="UP000266841"/>
    </source>
</evidence>
<reference evidence="3 4" key="1">
    <citation type="journal article" date="2012" name="Genome Biol.">
        <title>Genome and low-iron response of an oceanic diatom adapted to chronic iron limitation.</title>
        <authorList>
            <person name="Lommer M."/>
            <person name="Specht M."/>
            <person name="Roy A.S."/>
            <person name="Kraemer L."/>
            <person name="Andreson R."/>
            <person name="Gutowska M.A."/>
            <person name="Wolf J."/>
            <person name="Bergner S.V."/>
            <person name="Schilhabel M.B."/>
            <person name="Klostermeier U.C."/>
            <person name="Beiko R.G."/>
            <person name="Rosenstiel P."/>
            <person name="Hippler M."/>
            <person name="Laroche J."/>
        </authorList>
    </citation>
    <scope>NUCLEOTIDE SEQUENCE [LARGE SCALE GENOMIC DNA]</scope>
    <source>
        <strain evidence="3 4">CCMP1005</strain>
    </source>
</reference>
<feature type="compositionally biased region" description="Basic and acidic residues" evidence="1">
    <location>
        <begin position="299"/>
        <end position="314"/>
    </location>
</feature>
<keyword evidence="2" id="KW-0812">Transmembrane</keyword>
<feature type="transmembrane region" description="Helical" evidence="2">
    <location>
        <begin position="328"/>
        <end position="350"/>
    </location>
</feature>
<feature type="region of interest" description="Disordered" evidence="1">
    <location>
        <begin position="1"/>
        <end position="39"/>
    </location>
</feature>
<accession>K0TR53</accession>
<feature type="compositionally biased region" description="Basic residues" evidence="1">
    <location>
        <begin position="7"/>
        <end position="33"/>
    </location>
</feature>
<organism evidence="3 4">
    <name type="scientific">Thalassiosira oceanica</name>
    <name type="common">Marine diatom</name>
    <dbReference type="NCBI Taxonomy" id="159749"/>
    <lineage>
        <taxon>Eukaryota</taxon>
        <taxon>Sar</taxon>
        <taxon>Stramenopiles</taxon>
        <taxon>Ochrophyta</taxon>
        <taxon>Bacillariophyta</taxon>
        <taxon>Coscinodiscophyceae</taxon>
        <taxon>Thalassiosirophycidae</taxon>
        <taxon>Thalassiosirales</taxon>
        <taxon>Thalassiosiraceae</taxon>
        <taxon>Thalassiosira</taxon>
    </lineage>
</organism>
<comment type="caution">
    <text evidence="3">The sequence shown here is derived from an EMBL/GenBank/DDBJ whole genome shotgun (WGS) entry which is preliminary data.</text>
</comment>
<dbReference type="EMBL" id="AGNL01001190">
    <property type="protein sequence ID" value="EJK77197.1"/>
    <property type="molecule type" value="Genomic_DNA"/>
</dbReference>
<keyword evidence="4" id="KW-1185">Reference proteome</keyword>
<feature type="region of interest" description="Disordered" evidence="1">
    <location>
        <begin position="295"/>
        <end position="314"/>
    </location>
</feature>
<sequence>MSISAKAKPKKSAAKKSASAKRLKRTRSPKRRTKDANHDEVDVKFNGFEGRLVEEKLEEKLKGVKISNDDDAYVRVEIINNGRGNPVRVRRVVKVRKNQVRCLGVQDMLNAVDHDGEEEDEEAVEFDRSTWECTECGGLNTNDGSNCTNLPGTLECLSILLSRCSTSREHACGAPFGGWNQVVDCMPSCAACDEPSGSPRSELDKSTGRAFLKFDGIVVAGFLLAASPHRGGMYGGQVSSDGRVMAEQARGCDDSSFEPLTWDAALSILPTLLGRPQRFRKGLVLGEICRGVHHHAHRPDRPARAARPPETENTHMQRIARGVDWEEALYWTARVGLVVALCGWELLVIYVMHYAFAFWAGWGVGAAVNSGNIVG</sequence>
<evidence type="ECO:0000256" key="1">
    <source>
        <dbReference type="SAM" id="MobiDB-lite"/>
    </source>
</evidence>
<dbReference type="AlphaFoldDB" id="K0TR53"/>
<gene>
    <name evidence="3" type="ORF">THAOC_00987</name>
</gene>
<proteinExistence type="predicted"/>
<keyword evidence="2" id="KW-1133">Transmembrane helix</keyword>
<evidence type="ECO:0000313" key="3">
    <source>
        <dbReference type="EMBL" id="EJK77197.1"/>
    </source>
</evidence>
<dbReference type="Proteomes" id="UP000266841">
    <property type="component" value="Unassembled WGS sequence"/>
</dbReference>
<name>K0TR53_THAOC</name>
<evidence type="ECO:0000256" key="2">
    <source>
        <dbReference type="SAM" id="Phobius"/>
    </source>
</evidence>
<keyword evidence="2" id="KW-0472">Membrane</keyword>